<gene>
    <name evidence="2" type="ORF">WR25_03464</name>
</gene>
<dbReference type="AlphaFoldDB" id="A0A2A2LAN4"/>
<dbReference type="Gene3D" id="4.10.1000.40">
    <property type="match status" value="1"/>
</dbReference>
<protein>
    <recommendedName>
        <fullName evidence="4">C3H1-type domain-containing protein</fullName>
    </recommendedName>
</protein>
<evidence type="ECO:0008006" key="4">
    <source>
        <dbReference type="Google" id="ProtNLM"/>
    </source>
</evidence>
<feature type="region of interest" description="Disordered" evidence="1">
    <location>
        <begin position="471"/>
        <end position="498"/>
    </location>
</feature>
<organism evidence="2 3">
    <name type="scientific">Diploscapter pachys</name>
    <dbReference type="NCBI Taxonomy" id="2018661"/>
    <lineage>
        <taxon>Eukaryota</taxon>
        <taxon>Metazoa</taxon>
        <taxon>Ecdysozoa</taxon>
        <taxon>Nematoda</taxon>
        <taxon>Chromadorea</taxon>
        <taxon>Rhabditida</taxon>
        <taxon>Rhabditina</taxon>
        <taxon>Rhabditomorpha</taxon>
        <taxon>Rhabditoidea</taxon>
        <taxon>Rhabditidae</taxon>
        <taxon>Diploscapter</taxon>
    </lineage>
</organism>
<feature type="compositionally biased region" description="Polar residues" evidence="1">
    <location>
        <begin position="255"/>
        <end position="277"/>
    </location>
</feature>
<dbReference type="EMBL" id="LIAE01006982">
    <property type="protein sequence ID" value="PAV83204.1"/>
    <property type="molecule type" value="Genomic_DNA"/>
</dbReference>
<comment type="caution">
    <text evidence="2">The sequence shown here is derived from an EMBL/GenBank/DDBJ whole genome shotgun (WGS) entry which is preliminary data.</text>
</comment>
<sequence>MAQINKETLRLTRVLSRLTGALGSSPGGGAAEGSNSGSAAIIGQADANQAMVGTASGGELSGPILNQEHQQRLLAEFAAASINRQGFAGLQNLSGLDPQHTLFLLQQNANGTRNEEIEGKRICVSGDIYGQQASIYRSEMFAASRYSQMLGSMGPTSMMSMGQSTSGLLMTYGVPPPSQLQSQPPSNGAGVVSLAQAASPQINPIQQAPMIYQSRIAQISSPRGHSTSANVGLSSGPASVASSQLVSNIIEKRNPFSSNTHTPKQSNRKMQQQIQNQGDGVSLPFEKPNPFTAAAGALQALGGSPTGWGGHEVPANCVNWPQQNNQNRGGSRNRKYNSNVGGFGQVNPFKVQAAENAIVSAVKIGQGIGKDKQNSNNNGAQQKLERFIKPAAQCPRWEGCEHRSTGACPYWHPYKNCIFYPNCRLAADDCGYAHPFCMEPGLACACQLSNRDPQLNHYMPQMPQSNIQDANFGDGLEKVDDVKEDGSEQNEGCIEEDA</sequence>
<keyword evidence="3" id="KW-1185">Reference proteome</keyword>
<dbReference type="OrthoDB" id="5876224at2759"/>
<dbReference type="Proteomes" id="UP000218231">
    <property type="component" value="Unassembled WGS sequence"/>
</dbReference>
<evidence type="ECO:0000313" key="3">
    <source>
        <dbReference type="Proteomes" id="UP000218231"/>
    </source>
</evidence>
<accession>A0A2A2LAN4</accession>
<evidence type="ECO:0000313" key="2">
    <source>
        <dbReference type="EMBL" id="PAV83204.1"/>
    </source>
</evidence>
<reference evidence="2 3" key="1">
    <citation type="journal article" date="2017" name="Curr. Biol.">
        <title>Genome architecture and evolution of a unichromosomal asexual nematode.</title>
        <authorList>
            <person name="Fradin H."/>
            <person name="Zegar C."/>
            <person name="Gutwein M."/>
            <person name="Lucas J."/>
            <person name="Kovtun M."/>
            <person name="Corcoran D."/>
            <person name="Baugh L.R."/>
            <person name="Kiontke K."/>
            <person name="Gunsalus K."/>
            <person name="Fitch D.H."/>
            <person name="Piano F."/>
        </authorList>
    </citation>
    <scope>NUCLEOTIDE SEQUENCE [LARGE SCALE GENOMIC DNA]</scope>
    <source>
        <strain evidence="2">PF1309</strain>
    </source>
</reference>
<name>A0A2A2LAN4_9BILA</name>
<proteinExistence type="predicted"/>
<evidence type="ECO:0000256" key="1">
    <source>
        <dbReference type="SAM" id="MobiDB-lite"/>
    </source>
</evidence>
<feature type="compositionally biased region" description="Basic and acidic residues" evidence="1">
    <location>
        <begin position="475"/>
        <end position="486"/>
    </location>
</feature>
<feature type="region of interest" description="Disordered" evidence="1">
    <location>
        <begin position="253"/>
        <end position="277"/>
    </location>
</feature>